<keyword evidence="4" id="KW-1185">Reference proteome</keyword>
<sequence>MLRLVLTAVFGLFGFVGIAQAEAAGSPEGLLSKVLGNERAGLSAVSPFAIRRLASVTGDRPASGELPIHSRAWLASQPAASGGDEWECLTEALYFEARGETVAGMFAVAEVILNRVESRRYPNSVCGVVRQGTGARHQCQFSFACDGHPEDIGNPAAHALVGKVARAMLDGAPRSLTDGAVFYHANWVSPRWAASLAQTAEIGEHLFYR</sequence>
<evidence type="ECO:0000256" key="1">
    <source>
        <dbReference type="SAM" id="SignalP"/>
    </source>
</evidence>
<keyword evidence="1" id="KW-0732">Signal</keyword>
<evidence type="ECO:0000259" key="2">
    <source>
        <dbReference type="Pfam" id="PF07486"/>
    </source>
</evidence>
<dbReference type="EMBL" id="VSIY01000003">
    <property type="protein sequence ID" value="TYB83007.1"/>
    <property type="molecule type" value="Genomic_DNA"/>
</dbReference>
<reference evidence="3 4" key="1">
    <citation type="submission" date="2019-08" db="EMBL/GenBank/DDBJ databases">
        <title>Identification of a novel species of the genus Boseongicola.</title>
        <authorList>
            <person name="Zhang X.-Q."/>
        </authorList>
    </citation>
    <scope>NUCLEOTIDE SEQUENCE [LARGE SCALE GENOMIC DNA]</scope>
    <source>
        <strain evidence="3 4">HY14</strain>
    </source>
</reference>
<proteinExistence type="predicted"/>
<dbReference type="InterPro" id="IPR011105">
    <property type="entry name" value="Cell_wall_hydrolase_SleB"/>
</dbReference>
<accession>A0A5D0RN38</accession>
<evidence type="ECO:0000313" key="3">
    <source>
        <dbReference type="EMBL" id="TYB83007.1"/>
    </source>
</evidence>
<dbReference type="AlphaFoldDB" id="A0A5D0RN38"/>
<dbReference type="Gene3D" id="1.10.10.2520">
    <property type="entry name" value="Cell wall hydrolase SleB, domain 1"/>
    <property type="match status" value="1"/>
</dbReference>
<organism evidence="3 4">
    <name type="scientific">Maritimibacter fusiformis</name>
    <dbReference type="NCBI Taxonomy" id="2603819"/>
    <lineage>
        <taxon>Bacteria</taxon>
        <taxon>Pseudomonadati</taxon>
        <taxon>Pseudomonadota</taxon>
        <taxon>Alphaproteobacteria</taxon>
        <taxon>Rhodobacterales</taxon>
        <taxon>Roseobacteraceae</taxon>
        <taxon>Maritimibacter</taxon>
    </lineage>
</organism>
<dbReference type="RefSeq" id="WP_148376097.1">
    <property type="nucleotide sequence ID" value="NZ_VSIY01000003.1"/>
</dbReference>
<dbReference type="InterPro" id="IPR042047">
    <property type="entry name" value="SleB_dom1"/>
</dbReference>
<dbReference type="GO" id="GO:0016787">
    <property type="term" value="F:hydrolase activity"/>
    <property type="evidence" value="ECO:0007669"/>
    <property type="project" value="UniProtKB-KW"/>
</dbReference>
<feature type="signal peptide" evidence="1">
    <location>
        <begin position="1"/>
        <end position="21"/>
    </location>
</feature>
<protein>
    <submittedName>
        <fullName evidence="3">Cell wall hydrolase</fullName>
    </submittedName>
</protein>
<evidence type="ECO:0000313" key="4">
    <source>
        <dbReference type="Proteomes" id="UP000322080"/>
    </source>
</evidence>
<keyword evidence="3" id="KW-0378">Hydrolase</keyword>
<comment type="caution">
    <text evidence="3">The sequence shown here is derived from an EMBL/GenBank/DDBJ whole genome shotgun (WGS) entry which is preliminary data.</text>
</comment>
<feature type="chain" id="PRO_5022706433" evidence="1">
    <location>
        <begin position="22"/>
        <end position="209"/>
    </location>
</feature>
<dbReference type="Proteomes" id="UP000322080">
    <property type="component" value="Unassembled WGS sequence"/>
</dbReference>
<name>A0A5D0RN38_9RHOB</name>
<feature type="domain" description="Cell wall hydrolase SleB" evidence="2">
    <location>
        <begin position="99"/>
        <end position="208"/>
    </location>
</feature>
<dbReference type="Pfam" id="PF07486">
    <property type="entry name" value="Hydrolase_2"/>
    <property type="match status" value="1"/>
</dbReference>
<gene>
    <name evidence="3" type="ORF">FVF75_02145</name>
</gene>